<comment type="caution">
    <text evidence="1">The sequence shown here is derived from an EMBL/GenBank/DDBJ whole genome shotgun (WGS) entry which is preliminary data.</text>
</comment>
<dbReference type="RefSeq" id="XP_805713.1">
    <property type="nucleotide sequence ID" value="XM_800620.1"/>
</dbReference>
<proteinExistence type="predicted"/>
<dbReference type="AlphaFoldDB" id="Q4CUA9"/>
<dbReference type="Proteomes" id="UP000002296">
    <property type="component" value="Unassembled WGS sequence"/>
</dbReference>
<dbReference type="InParanoid" id="Q4CUA9"/>
<gene>
    <name evidence="1" type="ORF">Tc00.1047053503531.40</name>
</gene>
<keyword evidence="2" id="KW-1185">Reference proteome</keyword>
<protein>
    <submittedName>
        <fullName evidence="1">Uncharacterized protein</fullName>
    </submittedName>
</protein>
<reference evidence="1 2" key="1">
    <citation type="journal article" date="2005" name="Science">
        <title>The genome sequence of Trypanosoma cruzi, etiologic agent of Chagas disease.</title>
        <authorList>
            <person name="El-Sayed N.M."/>
            <person name="Myler P.J."/>
            <person name="Bartholomeu D.C."/>
            <person name="Nilsson D."/>
            <person name="Aggarwal G."/>
            <person name="Tran A.N."/>
            <person name="Ghedin E."/>
            <person name="Worthey E.A."/>
            <person name="Delcher A.L."/>
            <person name="Blandin G."/>
            <person name="Westenberger S.J."/>
            <person name="Caler E."/>
            <person name="Cerqueira G.C."/>
            <person name="Branche C."/>
            <person name="Haas B."/>
            <person name="Anupama A."/>
            <person name="Arner E."/>
            <person name="Aslund L."/>
            <person name="Attipoe P."/>
            <person name="Bontempi E."/>
            <person name="Bringaud F."/>
            <person name="Burton P."/>
            <person name="Cadag E."/>
            <person name="Campbell D.A."/>
            <person name="Carrington M."/>
            <person name="Crabtree J."/>
            <person name="Darban H."/>
            <person name="da Silveira J.F."/>
            <person name="de Jong P."/>
            <person name="Edwards K."/>
            <person name="Englund P.T."/>
            <person name="Fazelina G."/>
            <person name="Feldblyum T."/>
            <person name="Ferella M."/>
            <person name="Frasch A.C."/>
            <person name="Gull K."/>
            <person name="Horn D."/>
            <person name="Hou L."/>
            <person name="Huang Y."/>
            <person name="Kindlund E."/>
            <person name="Klingbeil M."/>
            <person name="Kluge S."/>
            <person name="Koo H."/>
            <person name="Lacerda D."/>
            <person name="Levin M.J."/>
            <person name="Lorenzi H."/>
            <person name="Louie T."/>
            <person name="Machado C.R."/>
            <person name="McCulloch R."/>
            <person name="McKenna A."/>
            <person name="Mizuno Y."/>
            <person name="Mottram J.C."/>
            <person name="Nelson S."/>
            <person name="Ochaya S."/>
            <person name="Osoegawa K."/>
            <person name="Pai G."/>
            <person name="Parsons M."/>
            <person name="Pentony M."/>
            <person name="Pettersson U."/>
            <person name="Pop M."/>
            <person name="Ramirez J.L."/>
            <person name="Rinta J."/>
            <person name="Robertson L."/>
            <person name="Salzberg S.L."/>
            <person name="Sanchez D.O."/>
            <person name="Seyler A."/>
            <person name="Sharma R."/>
            <person name="Shetty J."/>
            <person name="Simpson A.J."/>
            <person name="Sisk E."/>
            <person name="Tammi M.T."/>
            <person name="Tarleton R."/>
            <person name="Teixeira S."/>
            <person name="Van Aken S."/>
            <person name="Vogt C."/>
            <person name="Ward P.N."/>
            <person name="Wickstead B."/>
            <person name="Wortman J."/>
            <person name="White O."/>
            <person name="Fraser C.M."/>
            <person name="Stuart K.D."/>
            <person name="Andersson B."/>
        </authorList>
    </citation>
    <scope>NUCLEOTIDE SEQUENCE [LARGE SCALE GENOMIC DNA]</scope>
    <source>
        <strain evidence="1 2">CL Brener</strain>
    </source>
</reference>
<accession>Q4CUA9</accession>
<name>Q4CUA9_TRYCC</name>
<evidence type="ECO:0000313" key="2">
    <source>
        <dbReference type="Proteomes" id="UP000002296"/>
    </source>
</evidence>
<organism evidence="1 2">
    <name type="scientific">Trypanosoma cruzi (strain CL Brener)</name>
    <dbReference type="NCBI Taxonomy" id="353153"/>
    <lineage>
        <taxon>Eukaryota</taxon>
        <taxon>Discoba</taxon>
        <taxon>Euglenozoa</taxon>
        <taxon>Kinetoplastea</taxon>
        <taxon>Metakinetoplastina</taxon>
        <taxon>Trypanosomatida</taxon>
        <taxon>Trypanosomatidae</taxon>
        <taxon>Trypanosoma</taxon>
        <taxon>Schizotrypanum</taxon>
    </lineage>
</organism>
<evidence type="ECO:0000313" key="1">
    <source>
        <dbReference type="EMBL" id="EAN83862.1"/>
    </source>
</evidence>
<sequence length="200" mass="21831">MTCRLHFFPHCGGAVVVVGGTERKYMPDITTPFLLRVRGGDRMRLRGNHHEPQSLSFVTALTGLVFTRRLAATTSAPVTVSLVAHCDAAGEDKINGRCFTIATHSFATPAVANLSDEREEEEEEEAAVVVLRSPIVLTSSGPVHSLEVRCAEKKRGDPSRGRTTADAKFYAATMHGMQRTALTRAQVNLLRAADSETRRK</sequence>
<dbReference type="GeneID" id="3535521"/>
<dbReference type="PaxDb" id="353153-Q4CUA9"/>
<dbReference type="KEGG" id="tcr:503531.40"/>
<dbReference type="EMBL" id="AAHK01001885">
    <property type="protein sequence ID" value="EAN83862.1"/>
    <property type="molecule type" value="Genomic_DNA"/>
</dbReference>